<accession>A0A1D2JKS7</accession>
<protein>
    <submittedName>
        <fullName evidence="2">Uncharacterized protein</fullName>
    </submittedName>
</protein>
<evidence type="ECO:0000313" key="2">
    <source>
        <dbReference type="EMBL" id="ODH40019.1"/>
    </source>
</evidence>
<evidence type="ECO:0000256" key="1">
    <source>
        <dbReference type="SAM" id="MobiDB-lite"/>
    </source>
</evidence>
<dbReference type="AlphaFoldDB" id="A0A1D2JKS7"/>
<organism evidence="2 3">
    <name type="scientific">Paracoccidioides brasiliensis</name>
    <dbReference type="NCBI Taxonomy" id="121759"/>
    <lineage>
        <taxon>Eukaryota</taxon>
        <taxon>Fungi</taxon>
        <taxon>Dikarya</taxon>
        <taxon>Ascomycota</taxon>
        <taxon>Pezizomycotina</taxon>
        <taxon>Eurotiomycetes</taxon>
        <taxon>Eurotiomycetidae</taxon>
        <taxon>Onygenales</taxon>
        <taxon>Ajellomycetaceae</taxon>
        <taxon>Paracoccidioides</taxon>
    </lineage>
</organism>
<dbReference type="Proteomes" id="UP000242814">
    <property type="component" value="Unassembled WGS sequence"/>
</dbReference>
<reference evidence="2 3" key="1">
    <citation type="submission" date="2016-06" db="EMBL/GenBank/DDBJ databases">
        <authorList>
            <person name="Kjaerup R.B."/>
            <person name="Dalgaard T.S."/>
            <person name="Juul-Madsen H.R."/>
        </authorList>
    </citation>
    <scope>NUCLEOTIDE SEQUENCE [LARGE SCALE GENOMIC DNA]</scope>
    <source>
        <strain evidence="2 3">Pb300</strain>
    </source>
</reference>
<feature type="region of interest" description="Disordered" evidence="1">
    <location>
        <begin position="93"/>
        <end position="113"/>
    </location>
</feature>
<evidence type="ECO:0000313" key="3">
    <source>
        <dbReference type="Proteomes" id="UP000242814"/>
    </source>
</evidence>
<proteinExistence type="predicted"/>
<sequence>MGQKKKIKQGKEHEAHVEGGINQLSKLTEDEVRHKSRTNLRGRRVCGDMQRQGLLFRPAGFSPLMTIQPHRLYLETPRLKEISEETTKEMAIQNMGSRECSSPASRKLNFSPSAHNQLGSLRKALQVIPM</sequence>
<comment type="caution">
    <text evidence="2">The sequence shown here is derived from an EMBL/GenBank/DDBJ whole genome shotgun (WGS) entry which is preliminary data.</text>
</comment>
<feature type="compositionally biased region" description="Polar residues" evidence="1">
    <location>
        <begin position="94"/>
        <end position="113"/>
    </location>
</feature>
<name>A0A1D2JKS7_PARBR</name>
<feature type="region of interest" description="Disordered" evidence="1">
    <location>
        <begin position="1"/>
        <end position="37"/>
    </location>
</feature>
<dbReference type="VEuPathDB" id="FungiDB:PABG_12367"/>
<gene>
    <name evidence="2" type="ORF">ACO22_01718</name>
</gene>
<dbReference type="EMBL" id="LZYO01000045">
    <property type="protein sequence ID" value="ODH40019.1"/>
    <property type="molecule type" value="Genomic_DNA"/>
</dbReference>